<dbReference type="AlphaFoldDB" id="A0A126T957"/>
<dbReference type="KEGG" id="mdn:JT25_017830"/>
<accession>A0A126T957</accession>
<gene>
    <name evidence="1" type="ORF">JT25_017830</name>
</gene>
<reference evidence="1 2" key="1">
    <citation type="journal article" date="2015" name="Environ. Microbiol.">
        <title>Methane oxidation coupled to nitrate reduction under hypoxia by the Gammaproteobacterium Methylomonas denitrificans, sp. nov. type strain FJG1.</title>
        <authorList>
            <person name="Kits K.D."/>
            <person name="Klotz M.G."/>
            <person name="Stein L.Y."/>
        </authorList>
    </citation>
    <scope>NUCLEOTIDE SEQUENCE [LARGE SCALE GENOMIC DNA]</scope>
    <source>
        <strain evidence="1 2">FJG1</strain>
    </source>
</reference>
<protein>
    <submittedName>
        <fullName evidence="1">Uncharacterized protein</fullName>
    </submittedName>
</protein>
<dbReference type="RefSeq" id="WP_036276591.1">
    <property type="nucleotide sequence ID" value="NZ_CP014476.1"/>
</dbReference>
<evidence type="ECO:0000313" key="1">
    <source>
        <dbReference type="EMBL" id="AMK78324.1"/>
    </source>
</evidence>
<proteinExistence type="predicted"/>
<sequence>MSYEYPAKQTLTQVRKFYKGQIKSSNKAYLTRNNPQDTWVMDNSTEKKALRNKNAVLSYEQKQSFEHNDSNFSIGEKLYKANNTVGNCGLMARVAMYVAINQFGVSKAKCRIGKLAYQTKAILGVWGDLTGFGHEYLVIGDLGEERWIVDPWANLVCKHTDFTQQLTRKLSQWKTDGKRIEVCIKGKSGFVEPDDSLVTKITTQRETLFGADDC</sequence>
<dbReference type="OrthoDB" id="5572038at2"/>
<organism evidence="1 2">
    <name type="scientific">Methylomonas denitrificans</name>
    <dbReference type="NCBI Taxonomy" id="1538553"/>
    <lineage>
        <taxon>Bacteria</taxon>
        <taxon>Pseudomonadati</taxon>
        <taxon>Pseudomonadota</taxon>
        <taxon>Gammaproteobacteria</taxon>
        <taxon>Methylococcales</taxon>
        <taxon>Methylococcaceae</taxon>
        <taxon>Methylomonas</taxon>
    </lineage>
</organism>
<dbReference type="Proteomes" id="UP000030512">
    <property type="component" value="Chromosome"/>
</dbReference>
<keyword evidence="2" id="KW-1185">Reference proteome</keyword>
<dbReference type="EMBL" id="CP014476">
    <property type="protein sequence ID" value="AMK78324.1"/>
    <property type="molecule type" value="Genomic_DNA"/>
</dbReference>
<name>A0A126T957_9GAMM</name>
<evidence type="ECO:0000313" key="2">
    <source>
        <dbReference type="Proteomes" id="UP000030512"/>
    </source>
</evidence>